<dbReference type="OMA" id="HWANITL"/>
<protein>
    <recommendedName>
        <fullName evidence="6">PH domain-containing protein</fullName>
    </recommendedName>
</protein>
<gene>
    <name evidence="3" type="ORF">GTW20_13115</name>
    <name evidence="2" type="ORF">VSQ78_13345</name>
</gene>
<feature type="transmembrane region" description="Helical" evidence="1">
    <location>
        <begin position="39"/>
        <end position="57"/>
    </location>
</feature>
<evidence type="ECO:0000313" key="3">
    <source>
        <dbReference type="EMBL" id="MYR33177.1"/>
    </source>
</evidence>
<dbReference type="Proteomes" id="UP000467124">
    <property type="component" value="Unassembled WGS sequence"/>
</dbReference>
<evidence type="ECO:0000313" key="4">
    <source>
        <dbReference type="Proteomes" id="UP000467124"/>
    </source>
</evidence>
<dbReference type="GeneID" id="91391010"/>
<reference evidence="3 4" key="1">
    <citation type="journal article" date="2019" name="Nat. Commun.">
        <title>The antimicrobial potential of Streptomyces from insect microbiomes.</title>
        <authorList>
            <person name="Chevrette M.G."/>
            <person name="Carlson C.M."/>
            <person name="Ortega H.E."/>
            <person name="Thomas C."/>
            <person name="Ananiev G.E."/>
            <person name="Barns K.J."/>
            <person name="Book A.J."/>
            <person name="Cagnazzo J."/>
            <person name="Carlos C."/>
            <person name="Flanigan W."/>
            <person name="Grubbs K.J."/>
            <person name="Horn H.A."/>
            <person name="Hoffmann F.M."/>
            <person name="Klassen J.L."/>
            <person name="Knack J.J."/>
            <person name="Lewin G.R."/>
            <person name="McDonald B.R."/>
            <person name="Muller L."/>
            <person name="Melo W.G.P."/>
            <person name="Pinto-Tomas A.A."/>
            <person name="Schmitz A."/>
            <person name="Wendt-Pienkowski E."/>
            <person name="Wildman S."/>
            <person name="Zhao M."/>
            <person name="Zhang F."/>
            <person name="Bugni T.S."/>
            <person name="Andes D.R."/>
            <person name="Pupo M.T."/>
            <person name="Currie C.R."/>
        </authorList>
    </citation>
    <scope>NUCLEOTIDE SEQUENCE [LARGE SCALE GENOMIC DNA]</scope>
    <source>
        <strain evidence="3 4">SID5840</strain>
    </source>
</reference>
<evidence type="ECO:0000313" key="2">
    <source>
        <dbReference type="EMBL" id="MFB8768690.1"/>
    </source>
</evidence>
<keyword evidence="5" id="KW-1185">Reference proteome</keyword>
<dbReference type="EMBL" id="WWHY01000001">
    <property type="protein sequence ID" value="MYR33177.1"/>
    <property type="molecule type" value="Genomic_DNA"/>
</dbReference>
<proteinExistence type="predicted"/>
<dbReference type="RefSeq" id="WP_014910595.1">
    <property type="nucleotide sequence ID" value="NZ_BAZE01000003.1"/>
</dbReference>
<comment type="caution">
    <text evidence="3">The sequence shown here is derived from an EMBL/GenBank/DDBJ whole genome shotgun (WGS) entry which is preliminary data.</text>
</comment>
<evidence type="ECO:0000256" key="1">
    <source>
        <dbReference type="SAM" id="Phobius"/>
    </source>
</evidence>
<sequence>MSESVRLVCPAGRKYVETWAGYALVILGLVTVIVDPGHWANITLGVLLALGGIASAVHGHMIKNPVLEFDGEELRYERGDYVVEVAFRDIGSYHLLPGRIRSLGLYDRTGRPKLFPSLAGRRTARRYLPLTGITNPAKVETFMSAAGIPPHQRSLSG</sequence>
<evidence type="ECO:0008006" key="6">
    <source>
        <dbReference type="Google" id="ProtNLM"/>
    </source>
</evidence>
<keyword evidence="1" id="KW-0472">Membrane</keyword>
<evidence type="ECO:0000313" key="5">
    <source>
        <dbReference type="Proteomes" id="UP001585053"/>
    </source>
</evidence>
<feature type="transmembrane region" description="Helical" evidence="1">
    <location>
        <begin position="15"/>
        <end position="33"/>
    </location>
</feature>
<keyword evidence="1" id="KW-0812">Transmembrane</keyword>
<keyword evidence="1" id="KW-1133">Transmembrane helix</keyword>
<reference evidence="2 5" key="2">
    <citation type="submission" date="2024-01" db="EMBL/GenBank/DDBJ databases">
        <title>Genome mining of biosynthetic gene clusters to explore secondary metabolites of Streptomyces sp.</title>
        <authorList>
            <person name="Baig A."/>
            <person name="Ajitkumar Shintre N."/>
            <person name="Kumar H."/>
            <person name="Anbarasu A."/>
            <person name="Ramaiah S."/>
        </authorList>
    </citation>
    <scope>NUCLEOTIDE SEQUENCE [LARGE SCALE GENOMIC DNA]</scope>
    <source>
        <strain evidence="2 5">A01</strain>
    </source>
</reference>
<dbReference type="Proteomes" id="UP001585053">
    <property type="component" value="Unassembled WGS sequence"/>
</dbReference>
<name>A0A7K2ITJ0_9ACTN</name>
<dbReference type="EMBL" id="JAYMRS010000004">
    <property type="protein sequence ID" value="MFB8768690.1"/>
    <property type="molecule type" value="Genomic_DNA"/>
</dbReference>
<accession>A0A7K2ITJ0</accession>
<organism evidence="3 4">
    <name type="scientific">Nocardiopsis alba</name>
    <dbReference type="NCBI Taxonomy" id="53437"/>
    <lineage>
        <taxon>Bacteria</taxon>
        <taxon>Bacillati</taxon>
        <taxon>Actinomycetota</taxon>
        <taxon>Actinomycetes</taxon>
        <taxon>Streptosporangiales</taxon>
        <taxon>Nocardiopsidaceae</taxon>
        <taxon>Nocardiopsis</taxon>
    </lineage>
</organism>
<dbReference type="AlphaFoldDB" id="A0A7K2ITJ0"/>